<dbReference type="PANTHER" id="PTHR21310">
    <property type="entry name" value="AMINOGLYCOSIDE PHOSPHOTRANSFERASE-RELATED-RELATED"/>
    <property type="match status" value="1"/>
</dbReference>
<dbReference type="Gene3D" id="3.30.200.20">
    <property type="entry name" value="Phosphorylase Kinase, domain 1"/>
    <property type="match status" value="1"/>
</dbReference>
<evidence type="ECO:0000259" key="1">
    <source>
        <dbReference type="Pfam" id="PF01636"/>
    </source>
</evidence>
<dbReference type="PATRIC" id="fig|1122247.3.peg.1378"/>
<sequence length="320" mass="35179">MKEQLEAVLRPLLGQDVTVENLRTLTGGASRTTSSFDAVTSGGRHALILRTGPRDDVHASMELEAAVQQRAAAAGAPVPRILTADNDTAALGNPYLICEAIRGETIVKKIHRSLDAAGRARLLRQCAEALAAIHRADPDGLGLTAQDALTQWRDRLDAMGDTTSTFEWAFRRLARNRPPATAPVLVHGDFRMGNLIIDDATLAAVLDWELVHVGDRYEDLAWFCIRAWRFGAPETLGAGGLGGVEEFLSAYEQAARIRLDREVFRWWLTLATLRWGVICRYQAERHLSGQTRSVELAAIGRRVAETEWDVLELLQGGGPR</sequence>
<dbReference type="Gene3D" id="3.90.1200.10">
    <property type="match status" value="1"/>
</dbReference>
<reference evidence="2 3" key="1">
    <citation type="journal article" date="2012" name="J. Bacteriol.">
        <title>Genome sequence of Mycobacterium hassiacum DSM 44199, a rare source of heat-stable mycobacterial proteins.</title>
        <authorList>
            <person name="Tiago I."/>
            <person name="Maranha A."/>
            <person name="Mendes V."/>
            <person name="Alarico S."/>
            <person name="Moynihan P.J."/>
            <person name="Clarke A.J."/>
            <person name="Macedo-Ribeiro S."/>
            <person name="Pereira P.J."/>
            <person name="Empadinhas N."/>
        </authorList>
    </citation>
    <scope>NUCLEOTIDE SEQUENCE [LARGE SCALE GENOMIC DNA]</scope>
    <source>
        <strain evidence="3">DSM 44199 / CIP 105218 / JCM 12690 / 3849</strain>
    </source>
</reference>
<dbReference type="Pfam" id="PF01636">
    <property type="entry name" value="APH"/>
    <property type="match status" value="1"/>
</dbReference>
<dbReference type="RefSeq" id="WP_005626027.1">
    <property type="nucleotide sequence ID" value="NZ_AMRA01000038.1"/>
</dbReference>
<name>K5BBS5_MYCHD</name>
<dbReference type="STRING" id="1122247.GCA_000379865_04435"/>
<evidence type="ECO:0000313" key="2">
    <source>
        <dbReference type="EMBL" id="EKF24500.1"/>
    </source>
</evidence>
<dbReference type="InterPro" id="IPR002575">
    <property type="entry name" value="Aminoglycoside_PTrfase"/>
</dbReference>
<keyword evidence="2" id="KW-0808">Transferase</keyword>
<dbReference type="InterPro" id="IPR011009">
    <property type="entry name" value="Kinase-like_dom_sf"/>
</dbReference>
<dbReference type="CDD" id="cd05154">
    <property type="entry name" value="ACAD10_11_N-like"/>
    <property type="match status" value="1"/>
</dbReference>
<protein>
    <submittedName>
        <fullName evidence="2">Phosphotransferase enzyme family protein</fullName>
    </submittedName>
</protein>
<comment type="caution">
    <text evidence="2">The sequence shown here is derived from an EMBL/GenBank/DDBJ whole genome shotgun (WGS) entry which is preliminary data.</text>
</comment>
<accession>K5BBS5</accession>
<dbReference type="SUPFAM" id="SSF56112">
    <property type="entry name" value="Protein kinase-like (PK-like)"/>
    <property type="match status" value="1"/>
</dbReference>
<dbReference type="PANTHER" id="PTHR21310:SF57">
    <property type="entry name" value="BLR2944 PROTEIN"/>
    <property type="match status" value="1"/>
</dbReference>
<dbReference type="OrthoDB" id="3806873at2"/>
<keyword evidence="3" id="KW-1185">Reference proteome</keyword>
<dbReference type="Proteomes" id="UP000006265">
    <property type="component" value="Unassembled WGS sequence"/>
</dbReference>
<proteinExistence type="predicted"/>
<organism evidence="2 3">
    <name type="scientific">Mycolicibacterium hassiacum (strain DSM 44199 / CIP 105218 / JCM 12690 / 3849)</name>
    <name type="common">Mycobacterium hassiacum</name>
    <dbReference type="NCBI Taxonomy" id="1122247"/>
    <lineage>
        <taxon>Bacteria</taxon>
        <taxon>Bacillati</taxon>
        <taxon>Actinomycetota</taxon>
        <taxon>Actinomycetes</taxon>
        <taxon>Mycobacteriales</taxon>
        <taxon>Mycobacteriaceae</taxon>
        <taxon>Mycolicibacterium</taxon>
    </lineage>
</organism>
<evidence type="ECO:0000313" key="3">
    <source>
        <dbReference type="Proteomes" id="UP000006265"/>
    </source>
</evidence>
<dbReference type="EMBL" id="AMRA01000038">
    <property type="protein sequence ID" value="EKF24500.1"/>
    <property type="molecule type" value="Genomic_DNA"/>
</dbReference>
<feature type="domain" description="Aminoglycoside phosphotransferase" evidence="1">
    <location>
        <begin position="24"/>
        <end position="245"/>
    </location>
</feature>
<dbReference type="InterPro" id="IPR041726">
    <property type="entry name" value="ACAD10_11_N"/>
</dbReference>
<dbReference type="GO" id="GO:0016740">
    <property type="term" value="F:transferase activity"/>
    <property type="evidence" value="ECO:0007669"/>
    <property type="project" value="UniProtKB-KW"/>
</dbReference>
<dbReference type="AlphaFoldDB" id="K5BBS5"/>
<dbReference type="InterPro" id="IPR051678">
    <property type="entry name" value="AGP_Transferase"/>
</dbReference>
<gene>
    <name evidence="2" type="ORF">C731_1435</name>
</gene>
<dbReference type="eggNOG" id="COG3173">
    <property type="taxonomic scope" value="Bacteria"/>
</dbReference>